<dbReference type="Proteomes" id="UP001055114">
    <property type="component" value="Unassembled WGS sequence"/>
</dbReference>
<dbReference type="AlphaFoldDB" id="A0A351DYH7"/>
<dbReference type="PANTHER" id="PTHR34989:SF1">
    <property type="entry name" value="PROTEIN HDED"/>
    <property type="match status" value="1"/>
</dbReference>
<evidence type="ECO:0000313" key="11">
    <source>
        <dbReference type="Proteomes" id="UP000285173"/>
    </source>
</evidence>
<dbReference type="PANTHER" id="PTHR34989">
    <property type="entry name" value="PROTEIN HDED"/>
    <property type="match status" value="1"/>
</dbReference>
<dbReference type="Proteomes" id="UP000283732">
    <property type="component" value="Unassembled WGS sequence"/>
</dbReference>
<feature type="transmembrane region" description="Helical" evidence="1">
    <location>
        <begin position="64"/>
        <end position="83"/>
    </location>
</feature>
<reference evidence="2" key="3">
    <citation type="submission" date="2022-01" db="EMBL/GenBank/DDBJ databases">
        <title>Novel bile acid biosynthetic pathways are enriched in the microbiome of centenarians.</title>
        <authorList>
            <person name="Sato Y."/>
            <person name="Atarashi K."/>
            <person name="Plichta R.D."/>
            <person name="Arai Y."/>
            <person name="Sasajima S."/>
            <person name="Kearney M.S."/>
            <person name="Suda W."/>
            <person name="Takeshita K."/>
            <person name="Sasaki T."/>
            <person name="Okamoto S."/>
            <person name="Skelly N.A."/>
            <person name="Okamura Y."/>
            <person name="Vlamakis H."/>
            <person name="Li Y."/>
            <person name="Tanoue T."/>
            <person name="Takei H."/>
            <person name="Nittono H."/>
            <person name="Narushima S."/>
            <person name="Irie J."/>
            <person name="Itoh H."/>
            <person name="Moriya K."/>
            <person name="Sugiura Y."/>
            <person name="Suematsu M."/>
            <person name="Moritoki N."/>
            <person name="Shibata S."/>
            <person name="Littman R.D."/>
            <person name="Fischbach A.M."/>
            <person name="Uwamino Y."/>
            <person name="Inoue T."/>
            <person name="Honda A."/>
            <person name="Hattori M."/>
            <person name="Murai T."/>
            <person name="Xavier J.R."/>
            <person name="Hirose N."/>
            <person name="Honda K."/>
        </authorList>
    </citation>
    <scope>NUCLEOTIDE SEQUENCE</scope>
    <source>
        <strain evidence="2">CE91-St3</strain>
    </source>
</reference>
<feature type="transmembrane region" description="Helical" evidence="1">
    <location>
        <begin position="7"/>
        <end position="25"/>
    </location>
</feature>
<evidence type="ECO:0000256" key="1">
    <source>
        <dbReference type="SAM" id="Phobius"/>
    </source>
</evidence>
<reference evidence="9 10" key="1">
    <citation type="submission" date="2018-08" db="EMBL/GenBank/DDBJ databases">
        <title>A genome reference for cultivated species of the human gut microbiota.</title>
        <authorList>
            <person name="Zou Y."/>
            <person name="Xue W."/>
            <person name="Luo G."/>
        </authorList>
    </citation>
    <scope>NUCLEOTIDE SEQUENCE [LARGE SCALE GENOMIC DNA]</scope>
    <source>
        <strain evidence="8 10">AM16-50</strain>
        <strain evidence="7 11">AM50-15</strain>
        <strain evidence="6 9">OM05-11AA</strain>
    </source>
</reference>
<evidence type="ECO:0000313" key="3">
    <source>
        <dbReference type="EMBL" id="MTU39543.1"/>
    </source>
</evidence>
<evidence type="ECO:0000313" key="4">
    <source>
        <dbReference type="EMBL" id="MTU69671.1"/>
    </source>
</evidence>
<protein>
    <submittedName>
        <fullName evidence="7">DUF308 domain-containing protein</fullName>
    </submittedName>
    <submittedName>
        <fullName evidence="2">Membrane protein</fullName>
    </submittedName>
</protein>
<dbReference type="Proteomes" id="UP000434916">
    <property type="component" value="Unassembled WGS sequence"/>
</dbReference>
<proteinExistence type="predicted"/>
<sequence length="172" mass="18915">MKSLNGSVLRCIFAIVLGLVLVLWPEAAVTYLVITIGICFIIPGLFSLLNYFTREKVEGEPSPMFPIDGAGSILFGAWLVIMPQFFVSILMYVLGALLVLAGAQQLISLVSARKWSTVSYVFYIIPSLILITGIMILAYPFGAAANTFVIFGVACLIYGISELINWYKFSKR</sequence>
<evidence type="ECO:0000313" key="12">
    <source>
        <dbReference type="Proteomes" id="UP000434916"/>
    </source>
</evidence>
<evidence type="ECO:0000313" key="9">
    <source>
        <dbReference type="Proteomes" id="UP000261088"/>
    </source>
</evidence>
<dbReference type="EMBL" id="QSEF01000002">
    <property type="protein sequence ID" value="RGZ51134.1"/>
    <property type="molecule type" value="Genomic_DNA"/>
</dbReference>
<dbReference type="GeneID" id="49202838"/>
<dbReference type="Proteomes" id="UP000261088">
    <property type="component" value="Unassembled WGS sequence"/>
</dbReference>
<dbReference type="OrthoDB" id="1043841at2"/>
<evidence type="ECO:0000313" key="8">
    <source>
        <dbReference type="EMBL" id="RHH77230.1"/>
    </source>
</evidence>
<keyword evidence="1" id="KW-0472">Membrane</keyword>
<dbReference type="EMBL" id="BQNZ01000004">
    <property type="protein sequence ID" value="GKH73724.1"/>
    <property type="molecule type" value="Genomic_DNA"/>
</dbReference>
<feature type="transmembrane region" description="Helical" evidence="1">
    <location>
        <begin position="89"/>
        <end position="108"/>
    </location>
</feature>
<keyword evidence="1" id="KW-0812">Transmembrane</keyword>
<dbReference type="InterPro" id="IPR052712">
    <property type="entry name" value="Acid_resist_chaperone_HdeD"/>
</dbReference>
<dbReference type="Proteomes" id="UP000285173">
    <property type="component" value="Unassembled WGS sequence"/>
</dbReference>
<gene>
    <name evidence="2" type="ORF">CE91St3_35870</name>
    <name evidence="8" type="ORF">DW191_10820</name>
    <name evidence="7" type="ORF">DW986_01480</name>
    <name evidence="6" type="ORF">DXB61_09260</name>
    <name evidence="3" type="ORF">GMD82_08615</name>
    <name evidence="4" type="ORF">GMD92_11440</name>
    <name evidence="5" type="ORF">GME02_17565</name>
</gene>
<evidence type="ECO:0000313" key="10">
    <source>
        <dbReference type="Proteomes" id="UP000283732"/>
    </source>
</evidence>
<evidence type="ECO:0000313" key="14">
    <source>
        <dbReference type="Proteomes" id="UP000482671"/>
    </source>
</evidence>
<comment type="caution">
    <text evidence="7">The sequence shown here is derived from an EMBL/GenBank/DDBJ whole genome shotgun (WGS) entry which is preliminary data.</text>
</comment>
<feature type="transmembrane region" description="Helical" evidence="1">
    <location>
        <begin position="120"/>
        <end position="142"/>
    </location>
</feature>
<reference evidence="12 13" key="2">
    <citation type="journal article" date="2019" name="Nat. Med.">
        <title>A library of human gut bacterial isolates paired with longitudinal multiomics data enables mechanistic microbiome research.</title>
        <authorList>
            <person name="Poyet M."/>
            <person name="Groussin M."/>
            <person name="Gibbons S.M."/>
            <person name="Avila-Pacheco J."/>
            <person name="Jiang X."/>
            <person name="Kearney S.M."/>
            <person name="Perrotta A.R."/>
            <person name="Berdy B."/>
            <person name="Zhao S."/>
            <person name="Lieberman T.D."/>
            <person name="Swanson P.K."/>
            <person name="Smith M."/>
            <person name="Roesemann S."/>
            <person name="Alexander J.E."/>
            <person name="Rich S.A."/>
            <person name="Livny J."/>
            <person name="Vlamakis H."/>
            <person name="Clish C."/>
            <person name="Bullock K."/>
            <person name="Deik A."/>
            <person name="Scott J."/>
            <person name="Pierce K.A."/>
            <person name="Xavier R.J."/>
            <person name="Alm E.J."/>
        </authorList>
    </citation>
    <scope>NUCLEOTIDE SEQUENCE [LARGE SCALE GENOMIC DNA]</scope>
    <source>
        <strain evidence="5 14">BIOML-A11</strain>
        <strain evidence="4 13">BIOML-A16</strain>
        <strain evidence="3 12">BIOML-A29</strain>
    </source>
</reference>
<evidence type="ECO:0000313" key="7">
    <source>
        <dbReference type="EMBL" id="RGZ51134.1"/>
    </source>
</evidence>
<dbReference type="EMBL" id="QSUP01000009">
    <property type="protein sequence ID" value="RGN51769.1"/>
    <property type="molecule type" value="Genomic_DNA"/>
</dbReference>
<evidence type="ECO:0000313" key="2">
    <source>
        <dbReference type="EMBL" id="GKH73724.1"/>
    </source>
</evidence>
<keyword evidence="12" id="KW-1185">Reference proteome</keyword>
<dbReference type="Proteomes" id="UP000482671">
    <property type="component" value="Unassembled WGS sequence"/>
</dbReference>
<dbReference type="EMBL" id="QRKC01000004">
    <property type="protein sequence ID" value="RHH77230.1"/>
    <property type="molecule type" value="Genomic_DNA"/>
</dbReference>
<dbReference type="EMBL" id="WNCN01000009">
    <property type="protein sequence ID" value="MTU39543.1"/>
    <property type="molecule type" value="Genomic_DNA"/>
</dbReference>
<dbReference type="EMBL" id="WNDA01000017">
    <property type="protein sequence ID" value="MTU69671.1"/>
    <property type="molecule type" value="Genomic_DNA"/>
</dbReference>
<feature type="transmembrane region" description="Helical" evidence="1">
    <location>
        <begin position="31"/>
        <end position="52"/>
    </location>
</feature>
<dbReference type="GO" id="GO:0005886">
    <property type="term" value="C:plasma membrane"/>
    <property type="evidence" value="ECO:0007669"/>
    <property type="project" value="TreeGrafter"/>
</dbReference>
<keyword evidence="1" id="KW-1133">Transmembrane helix</keyword>
<dbReference type="InterPro" id="IPR005325">
    <property type="entry name" value="DUF308_memb"/>
</dbReference>
<accession>A0A351DYH7</accession>
<feature type="transmembrane region" description="Helical" evidence="1">
    <location>
        <begin position="148"/>
        <end position="167"/>
    </location>
</feature>
<dbReference type="Pfam" id="PF03729">
    <property type="entry name" value="DUF308"/>
    <property type="match status" value="2"/>
</dbReference>
<dbReference type="Proteomes" id="UP000448908">
    <property type="component" value="Unassembled WGS sequence"/>
</dbReference>
<evidence type="ECO:0000313" key="6">
    <source>
        <dbReference type="EMBL" id="RGN51769.1"/>
    </source>
</evidence>
<dbReference type="EMBL" id="WNDD01000023">
    <property type="protein sequence ID" value="MTV03413.1"/>
    <property type="molecule type" value="Genomic_DNA"/>
</dbReference>
<evidence type="ECO:0000313" key="13">
    <source>
        <dbReference type="Proteomes" id="UP000448908"/>
    </source>
</evidence>
<dbReference type="STRING" id="46503.ERS852463_01986"/>
<organism evidence="7 11">
    <name type="scientific">Parabacteroides merdae</name>
    <dbReference type="NCBI Taxonomy" id="46503"/>
    <lineage>
        <taxon>Bacteria</taxon>
        <taxon>Pseudomonadati</taxon>
        <taxon>Bacteroidota</taxon>
        <taxon>Bacteroidia</taxon>
        <taxon>Bacteroidales</taxon>
        <taxon>Tannerellaceae</taxon>
        <taxon>Parabacteroides</taxon>
    </lineage>
</organism>
<name>A0A351DYH7_9BACT</name>
<evidence type="ECO:0000313" key="5">
    <source>
        <dbReference type="EMBL" id="MTV03413.1"/>
    </source>
</evidence>
<dbReference type="RefSeq" id="WP_005641157.1">
    <property type="nucleotide sequence ID" value="NZ_BAABYG010000001.1"/>
</dbReference>